<gene>
    <name evidence="2" type="ORF">CPLU01_00333</name>
</gene>
<dbReference type="PANTHER" id="PTHR10622:SF10">
    <property type="entry name" value="HET DOMAIN-CONTAINING PROTEIN"/>
    <property type="match status" value="1"/>
</dbReference>
<dbReference type="EMBL" id="WIGO01000002">
    <property type="protein sequence ID" value="KAF6841661.1"/>
    <property type="molecule type" value="Genomic_DNA"/>
</dbReference>
<dbReference type="Proteomes" id="UP000654918">
    <property type="component" value="Unassembled WGS sequence"/>
</dbReference>
<evidence type="ECO:0000313" key="2">
    <source>
        <dbReference type="EMBL" id="KAF6841661.1"/>
    </source>
</evidence>
<dbReference type="PANTHER" id="PTHR10622">
    <property type="entry name" value="HET DOMAIN-CONTAINING PROTEIN"/>
    <property type="match status" value="1"/>
</dbReference>
<organism evidence="2 3">
    <name type="scientific">Colletotrichum plurivorum</name>
    <dbReference type="NCBI Taxonomy" id="2175906"/>
    <lineage>
        <taxon>Eukaryota</taxon>
        <taxon>Fungi</taxon>
        <taxon>Dikarya</taxon>
        <taxon>Ascomycota</taxon>
        <taxon>Pezizomycotina</taxon>
        <taxon>Sordariomycetes</taxon>
        <taxon>Hypocreomycetidae</taxon>
        <taxon>Glomerellales</taxon>
        <taxon>Glomerellaceae</taxon>
        <taxon>Colletotrichum</taxon>
        <taxon>Colletotrichum orchidearum species complex</taxon>
    </lineage>
</organism>
<feature type="domain" description="Heterokaryon incompatibility" evidence="1">
    <location>
        <begin position="22"/>
        <end position="133"/>
    </location>
</feature>
<sequence>MRLVNVDTLELEEFFDANIPRYAILSHTWGKDEVTFQELCWSKDYEKNQTTYASLEPLILQLGQKLAEKALALRRRAGFDKIVQSARVAKDKGLQYVWVDTCCIDKTSSAELSEAINSMYRWYSAAEWCFDFLSDVAHCEPIDDIPSKSGFEQSRWFTRGWTLQELLAPVDVSFLDRDWRYMGSRWFNAQQISRITGIPADVLSSPEEARNKSVAQRMSWASRRETSRSEDVAYCLLGLFDINMPLLYGEGARAFIRLQQEIAREHSDQSCSRGCWTRNLEKGMGRYSPPRRGSSRAQGR</sequence>
<reference evidence="2" key="1">
    <citation type="journal article" date="2020" name="Phytopathology">
        <title>Genome Sequence Resources of Colletotrichum truncatum, C. plurivorum, C. musicola, and C. sojae: Four Species Pathogenic to Soybean (Glycine max).</title>
        <authorList>
            <person name="Rogerio F."/>
            <person name="Boufleur T.R."/>
            <person name="Ciampi-Guillardi M."/>
            <person name="Sukno S.A."/>
            <person name="Thon M.R."/>
            <person name="Massola Junior N.S."/>
            <person name="Baroncelli R."/>
        </authorList>
    </citation>
    <scope>NUCLEOTIDE SEQUENCE</scope>
    <source>
        <strain evidence="2">LFN00145</strain>
    </source>
</reference>
<evidence type="ECO:0000313" key="3">
    <source>
        <dbReference type="Proteomes" id="UP000654918"/>
    </source>
</evidence>
<comment type="caution">
    <text evidence="2">The sequence shown here is derived from an EMBL/GenBank/DDBJ whole genome shotgun (WGS) entry which is preliminary data.</text>
</comment>
<accession>A0A8H6U633</accession>
<evidence type="ECO:0000259" key="1">
    <source>
        <dbReference type="Pfam" id="PF06985"/>
    </source>
</evidence>
<dbReference type="Pfam" id="PF06985">
    <property type="entry name" value="HET"/>
    <property type="match status" value="1"/>
</dbReference>
<dbReference type="InterPro" id="IPR010730">
    <property type="entry name" value="HET"/>
</dbReference>
<protein>
    <submittedName>
        <fullName evidence="2">Het domain-containing protein</fullName>
    </submittedName>
</protein>
<dbReference type="AlphaFoldDB" id="A0A8H6U633"/>
<proteinExistence type="predicted"/>
<keyword evidence="3" id="KW-1185">Reference proteome</keyword>
<name>A0A8H6U633_9PEZI</name>